<name>A0A2Z5ZL21_9PROT</name>
<dbReference type="Proteomes" id="UP000270034">
    <property type="component" value="Chromosome"/>
</dbReference>
<dbReference type="Pfam" id="PF13439">
    <property type="entry name" value="Glyco_transf_4"/>
    <property type="match status" value="1"/>
</dbReference>
<evidence type="ECO:0000259" key="1">
    <source>
        <dbReference type="Pfam" id="PF00534"/>
    </source>
</evidence>
<dbReference type="SUPFAM" id="SSF53756">
    <property type="entry name" value="UDP-Glycosyltransferase/glycogen phosphorylase"/>
    <property type="match status" value="1"/>
</dbReference>
<keyword evidence="5" id="KW-1185">Reference proteome</keyword>
<dbReference type="KEGG" id="aot:AcetOri_orf04520"/>
<feature type="domain" description="Glycosyltransferase subfamily 4-like N-terminal" evidence="2">
    <location>
        <begin position="20"/>
        <end position="175"/>
    </location>
</feature>
<dbReference type="Gene3D" id="3.40.50.2000">
    <property type="entry name" value="Glycogen Phosphorylase B"/>
    <property type="match status" value="2"/>
</dbReference>
<dbReference type="EMBL" id="BAMX01000037">
    <property type="protein sequence ID" value="GAN67078.1"/>
    <property type="molecule type" value="Genomic_DNA"/>
</dbReference>
<protein>
    <submittedName>
        <fullName evidence="3">Glycosyl transferase</fullName>
    </submittedName>
</protein>
<sequence>MSIVPRSPTILQILPALEQGGIERGTLEMAEALVQAGAKALVVSAGGRLVHALERKGATHITLPECGSKNPLTIRRNARKLADIMATHGVDLVHARSRAPAWCAKLACRRTQTPFVTTWHGVHKANFPGKRYYNAVLAAGDRVIAISRYIAERLSTEYAVPPARLRIIPRGADTQLFNPEAVSGQRVHKLSEQWHLPPDTPIILLPGRLSEWKGQRCLLDALAHLRQQAPTLHWRCVFVGSCPPKSQYGAKLLAQAQTLGLSEWVHFAGHCQDMPAAFSLATVVVIPSLRPEPFGRVVVEAQAMCRPVIVSAHGAALETVQHGLTGLSIPPADPTALADALLAVLQAPPHGRHAMGEAARADVLTHYTTQAMQQATLAVYDELLGTHLAANFAQTIAQAQWDALAATMNTPYQTENQTSSVAE</sequence>
<evidence type="ECO:0000313" key="5">
    <source>
        <dbReference type="Proteomes" id="UP000032670"/>
    </source>
</evidence>
<dbReference type="Proteomes" id="UP000032670">
    <property type="component" value="Unassembled WGS sequence"/>
</dbReference>
<dbReference type="InterPro" id="IPR001296">
    <property type="entry name" value="Glyco_trans_1"/>
</dbReference>
<dbReference type="CDD" id="cd03819">
    <property type="entry name" value="GT4_WavL-like"/>
    <property type="match status" value="1"/>
</dbReference>
<evidence type="ECO:0000259" key="2">
    <source>
        <dbReference type="Pfam" id="PF13439"/>
    </source>
</evidence>
<evidence type="ECO:0000313" key="6">
    <source>
        <dbReference type="Proteomes" id="UP000270034"/>
    </source>
</evidence>
<accession>A0A2Z5ZL21</accession>
<dbReference type="STRING" id="1231341.Abor_037_024"/>
<feature type="domain" description="Glycosyl transferase family 1" evidence="1">
    <location>
        <begin position="190"/>
        <end position="361"/>
    </location>
</feature>
<reference evidence="4 5" key="1">
    <citation type="submission" date="2012-11" db="EMBL/GenBank/DDBJ databases">
        <title>Whole genome sequence of Acetobacter orientalis 21F-2.</title>
        <authorList>
            <person name="Azuma Y."/>
            <person name="Higashiura N."/>
            <person name="Hirakawa H."/>
            <person name="Matsushita K."/>
        </authorList>
    </citation>
    <scope>NUCLEOTIDE SEQUENCE [LARGE SCALE GENOMIC DNA]</scope>
    <source>
        <strain evidence="4 5">21F-2</strain>
    </source>
</reference>
<dbReference type="PANTHER" id="PTHR45947:SF3">
    <property type="entry name" value="SULFOQUINOVOSYL TRANSFERASE SQD2"/>
    <property type="match status" value="1"/>
</dbReference>
<dbReference type="Pfam" id="PF00534">
    <property type="entry name" value="Glycos_transf_1"/>
    <property type="match status" value="1"/>
</dbReference>
<dbReference type="AlphaFoldDB" id="A0A2Z5ZL21"/>
<accession>A0A0D6NN79</accession>
<dbReference type="InterPro" id="IPR050194">
    <property type="entry name" value="Glycosyltransferase_grp1"/>
</dbReference>
<dbReference type="GO" id="GO:0016758">
    <property type="term" value="F:hexosyltransferase activity"/>
    <property type="evidence" value="ECO:0007669"/>
    <property type="project" value="TreeGrafter"/>
</dbReference>
<dbReference type="EMBL" id="AP018515">
    <property type="protein sequence ID" value="BBC81338.1"/>
    <property type="molecule type" value="Genomic_DNA"/>
</dbReference>
<evidence type="ECO:0000313" key="3">
    <source>
        <dbReference type="EMBL" id="BBC81338.1"/>
    </source>
</evidence>
<dbReference type="GeneID" id="76205209"/>
<proteinExistence type="predicted"/>
<gene>
    <name evidence="4" type="ORF">Abor_037_024</name>
    <name evidence="3" type="ORF">AcetOrient_orf04520</name>
</gene>
<evidence type="ECO:0000313" key="4">
    <source>
        <dbReference type="EMBL" id="GAN67078.1"/>
    </source>
</evidence>
<dbReference type="PANTHER" id="PTHR45947">
    <property type="entry name" value="SULFOQUINOVOSYL TRANSFERASE SQD2"/>
    <property type="match status" value="1"/>
</dbReference>
<organism evidence="3 6">
    <name type="scientific">Acetobacter orientalis</name>
    <dbReference type="NCBI Taxonomy" id="146474"/>
    <lineage>
        <taxon>Bacteria</taxon>
        <taxon>Pseudomonadati</taxon>
        <taxon>Pseudomonadota</taxon>
        <taxon>Alphaproteobacteria</taxon>
        <taxon>Acetobacterales</taxon>
        <taxon>Acetobacteraceae</taxon>
        <taxon>Acetobacter</taxon>
    </lineage>
</organism>
<reference evidence="3 6" key="2">
    <citation type="submission" date="2018-02" db="EMBL/GenBank/DDBJ databases">
        <title>Acetobacter orientalis genome.</title>
        <authorList>
            <person name="Nakashima N."/>
            <person name="Tamura T."/>
        </authorList>
    </citation>
    <scope>NUCLEOTIDE SEQUENCE [LARGE SCALE GENOMIC DNA]</scope>
    <source>
        <strain evidence="3 6">FAN1</strain>
    </source>
</reference>
<dbReference type="RefSeq" id="WP_048842116.1">
    <property type="nucleotide sequence ID" value="NZ_BAMX01000037.1"/>
</dbReference>
<keyword evidence="3" id="KW-0808">Transferase</keyword>
<dbReference type="InterPro" id="IPR028098">
    <property type="entry name" value="Glyco_trans_4-like_N"/>
</dbReference>